<dbReference type="AlphaFoldDB" id="A0A1Y4N599"/>
<evidence type="ECO:0000313" key="2">
    <source>
        <dbReference type="EMBL" id="OUP70589.1"/>
    </source>
</evidence>
<gene>
    <name evidence="2" type="ORF">B5F11_03885</name>
</gene>
<accession>A0A1Y4N599</accession>
<comment type="caution">
    <text evidence="2">The sequence shown here is derived from an EMBL/GenBank/DDBJ whole genome shotgun (WGS) entry which is preliminary data.</text>
</comment>
<dbReference type="EMBL" id="NFKP01000003">
    <property type="protein sequence ID" value="OUP70589.1"/>
    <property type="molecule type" value="Genomic_DNA"/>
</dbReference>
<sequence>MADYTQHYDIIRDAVGIEMPNHMDLLTDENLEKIAKYFVEEAHEDPDKLFDYIKSLKPEGNSDTETAVFDAESTKDTKTKKARRSNADQRMMNKVIIDESEALQGTNYGKSAYVMSLRSAILAWLNTTPAHMDISKSTKNNANGVAVTTVGVKQCAAGAIKGVVVAVPQYAMEEVQKYTKQEHGDPNDCDVERANQENQPYVVRMMSIAEFTDSFISSEVLGSVREADEIWCPTVIKKRLPRAQESTVTVFETLDDIEKNQKENDAVVAGKNAVYMQTAYRKVSGQAASMPYIRIKHTIRQRFQAPGNYIPARIYDEIEIKDSYSAEEAERLNRLYIRRLEKQKYKSDMLLNTLRDDDTTIVTSIDEATKTKTIIGSRFFTTNAAESVMRDPIAHWYNKDANGNPVMVSPVGEHLIRREFRTTQSGKETPYIVYKEMQAEQNATGTAYVPDFSEGGMFGKIGNACRKYGVTINVADLISFFKSQDVIRDKSGKRSGGSRKQSRPIGLEAFGFKRSTSSQAIQSALNAARG</sequence>
<dbReference type="Proteomes" id="UP000196386">
    <property type="component" value="Unassembled WGS sequence"/>
</dbReference>
<reference evidence="3" key="1">
    <citation type="submission" date="2017-04" db="EMBL/GenBank/DDBJ databases">
        <title>Function of individual gut microbiota members based on whole genome sequencing of pure cultures obtained from chicken caecum.</title>
        <authorList>
            <person name="Medvecky M."/>
            <person name="Cejkova D."/>
            <person name="Polansky O."/>
            <person name="Karasova D."/>
            <person name="Kubasova T."/>
            <person name="Cizek A."/>
            <person name="Rychlik I."/>
        </authorList>
    </citation>
    <scope>NUCLEOTIDE SEQUENCE [LARGE SCALE GENOMIC DNA]</scope>
    <source>
        <strain evidence="3">An175</strain>
    </source>
</reference>
<evidence type="ECO:0000313" key="3">
    <source>
        <dbReference type="Proteomes" id="UP000196386"/>
    </source>
</evidence>
<name>A0A1Y4N599_9FIRM</name>
<proteinExistence type="predicted"/>
<organism evidence="2 3">
    <name type="scientific">Anaerotruncus colihominis</name>
    <dbReference type="NCBI Taxonomy" id="169435"/>
    <lineage>
        <taxon>Bacteria</taxon>
        <taxon>Bacillati</taxon>
        <taxon>Bacillota</taxon>
        <taxon>Clostridia</taxon>
        <taxon>Eubacteriales</taxon>
        <taxon>Oscillospiraceae</taxon>
        <taxon>Anaerotruncus</taxon>
    </lineage>
</organism>
<evidence type="ECO:0000256" key="1">
    <source>
        <dbReference type="SAM" id="MobiDB-lite"/>
    </source>
</evidence>
<dbReference type="RefSeq" id="WP_087299691.1">
    <property type="nucleotide sequence ID" value="NZ_NFKP01000003.1"/>
</dbReference>
<feature type="region of interest" description="Disordered" evidence="1">
    <location>
        <begin position="61"/>
        <end position="86"/>
    </location>
</feature>
<protein>
    <submittedName>
        <fullName evidence="2">Uncharacterized protein</fullName>
    </submittedName>
</protein>